<name>A0ABS2Q6T9_9BACL</name>
<keyword evidence="1" id="KW-0472">Membrane</keyword>
<dbReference type="Pfam" id="PF13367">
    <property type="entry name" value="PrsW-protease"/>
    <property type="match status" value="1"/>
</dbReference>
<feature type="domain" description="GYF" evidence="2">
    <location>
        <begin position="5"/>
        <end position="49"/>
    </location>
</feature>
<feature type="transmembrane region" description="Helical" evidence="1">
    <location>
        <begin position="330"/>
        <end position="348"/>
    </location>
</feature>
<evidence type="ECO:0000259" key="2">
    <source>
        <dbReference type="Pfam" id="PF14237"/>
    </source>
</evidence>
<organism evidence="3 4">
    <name type="scientific">Sporolactobacillus spathodeae</name>
    <dbReference type="NCBI Taxonomy" id="1465502"/>
    <lineage>
        <taxon>Bacteria</taxon>
        <taxon>Bacillati</taxon>
        <taxon>Bacillota</taxon>
        <taxon>Bacilli</taxon>
        <taxon>Bacillales</taxon>
        <taxon>Sporolactobacillaceae</taxon>
        <taxon>Sporolactobacillus</taxon>
    </lineage>
</organism>
<gene>
    <name evidence="3" type="ORF">JOC27_000967</name>
</gene>
<keyword evidence="1" id="KW-1133">Transmembrane helix</keyword>
<comment type="caution">
    <text evidence="3">The sequence shown here is derived from an EMBL/GenBank/DDBJ whole genome shotgun (WGS) entry which is preliminary data.</text>
</comment>
<sequence>MQTQWFYADGQDIKGPLSEQEFIEQVKQNIIQETTLVMAQGMSEWQLFRDTVLYQQLNAQHSQKDARSFISSAAERINEMTGEAGSFSLNLSTLFSDVFKKHTKEESERIFIAGTAYTTPDIADLTSDWPKPWLFSRIFLSFVLIYALLFLCLNGFSNIYALPGLILIGSFAVPFSLVIFFFETNVPRNISIFSVVEMFFVGGVSAMFLTLVLYSIVHVNNLTVFSAVIIGLIEETGKLFIAAWFIREMNARYLLNGLLIGAVVGAGFAAFESAGYALSAVLTNHTDLLYSLIDTRAWTSIGSHAIWTAIAAAGLLVVKKERPFRLELLRQRQFLQFFAVAVLLHALWDMPLFDGSDMKLLFLIACGWFFVFVLMNSGLRQINRIVRKNQGLR</sequence>
<evidence type="ECO:0000256" key="1">
    <source>
        <dbReference type="SAM" id="Phobius"/>
    </source>
</evidence>
<feature type="transmembrane region" description="Helical" evidence="1">
    <location>
        <begin position="360"/>
        <end position="379"/>
    </location>
</feature>
<feature type="transmembrane region" description="Helical" evidence="1">
    <location>
        <begin position="253"/>
        <end position="277"/>
    </location>
</feature>
<dbReference type="RefSeq" id="WP_205005861.1">
    <property type="nucleotide sequence ID" value="NZ_CBCRXA010000014.1"/>
</dbReference>
<feature type="transmembrane region" description="Helical" evidence="1">
    <location>
        <begin position="223"/>
        <end position="246"/>
    </location>
</feature>
<dbReference type="Proteomes" id="UP000823201">
    <property type="component" value="Unassembled WGS sequence"/>
</dbReference>
<dbReference type="InterPro" id="IPR026898">
    <property type="entry name" value="PrsW"/>
</dbReference>
<accession>A0ABS2Q6T9</accession>
<proteinExistence type="predicted"/>
<reference evidence="3 4" key="1">
    <citation type="submission" date="2021-01" db="EMBL/GenBank/DDBJ databases">
        <title>Genomic Encyclopedia of Type Strains, Phase IV (KMG-IV): sequencing the most valuable type-strain genomes for metagenomic binning, comparative biology and taxonomic classification.</title>
        <authorList>
            <person name="Goeker M."/>
        </authorList>
    </citation>
    <scope>NUCLEOTIDE SEQUENCE [LARGE SCALE GENOMIC DNA]</scope>
    <source>
        <strain evidence="3 4">DSM 100968</strain>
    </source>
</reference>
<dbReference type="PANTHER" id="PTHR36844">
    <property type="entry name" value="PROTEASE PRSW"/>
    <property type="match status" value="1"/>
</dbReference>
<feature type="transmembrane region" description="Helical" evidence="1">
    <location>
        <begin position="297"/>
        <end position="318"/>
    </location>
</feature>
<feature type="transmembrane region" description="Helical" evidence="1">
    <location>
        <begin position="194"/>
        <end position="217"/>
    </location>
</feature>
<dbReference type="PANTHER" id="PTHR36844:SF1">
    <property type="entry name" value="PROTEASE PRSW"/>
    <property type="match status" value="1"/>
</dbReference>
<evidence type="ECO:0000313" key="4">
    <source>
        <dbReference type="Proteomes" id="UP000823201"/>
    </source>
</evidence>
<protein>
    <submittedName>
        <fullName evidence="3">RsiW-degrading membrane proteinase PrsW (M82 family)</fullName>
    </submittedName>
</protein>
<keyword evidence="1" id="KW-0812">Transmembrane</keyword>
<dbReference type="InterPro" id="IPR025640">
    <property type="entry name" value="GYF_2"/>
</dbReference>
<dbReference type="EMBL" id="JAFBEV010000006">
    <property type="protein sequence ID" value="MBM7657518.1"/>
    <property type="molecule type" value="Genomic_DNA"/>
</dbReference>
<dbReference type="Pfam" id="PF14237">
    <property type="entry name" value="GYF_2"/>
    <property type="match status" value="1"/>
</dbReference>
<feature type="transmembrane region" description="Helical" evidence="1">
    <location>
        <begin position="138"/>
        <end position="156"/>
    </location>
</feature>
<feature type="transmembrane region" description="Helical" evidence="1">
    <location>
        <begin position="162"/>
        <end position="182"/>
    </location>
</feature>
<keyword evidence="4" id="KW-1185">Reference proteome</keyword>
<evidence type="ECO:0000313" key="3">
    <source>
        <dbReference type="EMBL" id="MBM7657518.1"/>
    </source>
</evidence>